<dbReference type="Proteomes" id="UP000014071">
    <property type="component" value="Unassembled WGS sequence"/>
</dbReference>
<organism evidence="1 2">
    <name type="scientific">Pseudozyma hubeiensis (strain SY62)</name>
    <name type="common">Yeast</name>
    <dbReference type="NCBI Taxonomy" id="1305764"/>
    <lineage>
        <taxon>Eukaryota</taxon>
        <taxon>Fungi</taxon>
        <taxon>Dikarya</taxon>
        <taxon>Basidiomycota</taxon>
        <taxon>Ustilaginomycotina</taxon>
        <taxon>Ustilaginomycetes</taxon>
        <taxon>Ustilaginales</taxon>
        <taxon>Ustilaginaceae</taxon>
        <taxon>Pseudozyma</taxon>
    </lineage>
</organism>
<dbReference type="HOGENOM" id="CLU_2211130_0_0_1"/>
<sequence>MQALHSVKETETVEHLRNGTVTYRIARRRVPSCLDGLQCRSLSGSSGTFGRYDSALPLMQEASVATRRLRLHGSLFATTMHDASANVWRTSMPAISDIAAASLPGSS</sequence>
<name>R9P6R7_PSEHS</name>
<dbReference type="AlphaFoldDB" id="R9P6R7"/>
<accession>R9P6R7</accession>
<protein>
    <submittedName>
        <fullName evidence="1">Uncharacterized protein</fullName>
    </submittedName>
</protein>
<proteinExistence type="predicted"/>
<evidence type="ECO:0000313" key="1">
    <source>
        <dbReference type="EMBL" id="GAC97034.1"/>
    </source>
</evidence>
<dbReference type="GeneID" id="24109900"/>
<dbReference type="RefSeq" id="XP_012190621.1">
    <property type="nucleotide sequence ID" value="XM_012335231.1"/>
</dbReference>
<reference evidence="2" key="1">
    <citation type="journal article" date="2013" name="Genome Announc.">
        <title>Draft genome sequence of the basidiomycetous yeast-like fungus Pseudozyma hubeiensis SY62, which produces an abundant amount of the biosurfactant mannosylerythritol lipids.</title>
        <authorList>
            <person name="Konishi M."/>
            <person name="Hatada Y."/>
            <person name="Horiuchi J."/>
        </authorList>
    </citation>
    <scope>NUCLEOTIDE SEQUENCE [LARGE SCALE GENOMIC DNA]</scope>
    <source>
        <strain evidence="2">SY62</strain>
    </source>
</reference>
<evidence type="ECO:0000313" key="2">
    <source>
        <dbReference type="Proteomes" id="UP000014071"/>
    </source>
</evidence>
<dbReference type="EMBL" id="DF238808">
    <property type="protein sequence ID" value="GAC97034.1"/>
    <property type="molecule type" value="Genomic_DNA"/>
</dbReference>
<keyword evidence="2" id="KW-1185">Reference proteome</keyword>
<gene>
    <name evidence="1" type="ORF">PHSY_004618</name>
</gene>